<keyword evidence="5" id="KW-0547">Nucleotide-binding</keyword>
<evidence type="ECO:0000256" key="1">
    <source>
        <dbReference type="ARBA" id="ARBA00004141"/>
    </source>
</evidence>
<dbReference type="GO" id="GO:0005524">
    <property type="term" value="F:ATP binding"/>
    <property type="evidence" value="ECO:0007669"/>
    <property type="project" value="UniProtKB-KW"/>
</dbReference>
<feature type="domain" description="ABC transporter" evidence="11">
    <location>
        <begin position="1363"/>
        <end position="1652"/>
    </location>
</feature>
<feature type="region of interest" description="Disordered" evidence="9">
    <location>
        <begin position="1477"/>
        <end position="1553"/>
    </location>
</feature>
<dbReference type="CDD" id="cd18604">
    <property type="entry name" value="ABC_6TM_VMR1_D2_like"/>
    <property type="match status" value="1"/>
</dbReference>
<keyword evidence="8 10" id="KW-0472">Membrane</keyword>
<dbReference type="InterPro" id="IPR036640">
    <property type="entry name" value="ABC1_TM_sf"/>
</dbReference>
<dbReference type="InterPro" id="IPR050173">
    <property type="entry name" value="ABC_transporter_C-like"/>
</dbReference>
<organism evidence="13 14">
    <name type="scientific">Dissophora globulifera</name>
    <dbReference type="NCBI Taxonomy" id="979702"/>
    <lineage>
        <taxon>Eukaryota</taxon>
        <taxon>Fungi</taxon>
        <taxon>Fungi incertae sedis</taxon>
        <taxon>Mucoromycota</taxon>
        <taxon>Mortierellomycotina</taxon>
        <taxon>Mortierellomycetes</taxon>
        <taxon>Mortierellales</taxon>
        <taxon>Mortierellaceae</taxon>
        <taxon>Dissophora</taxon>
    </lineage>
</organism>
<dbReference type="Pfam" id="PF00005">
    <property type="entry name" value="ABC_tran"/>
    <property type="match status" value="2"/>
</dbReference>
<evidence type="ECO:0000313" key="13">
    <source>
        <dbReference type="EMBL" id="KAG0316038.1"/>
    </source>
</evidence>
<evidence type="ECO:0000256" key="10">
    <source>
        <dbReference type="SAM" id="Phobius"/>
    </source>
</evidence>
<feature type="transmembrane region" description="Helical" evidence="10">
    <location>
        <begin position="6"/>
        <end position="28"/>
    </location>
</feature>
<feature type="region of interest" description="Disordered" evidence="9">
    <location>
        <begin position="407"/>
        <end position="428"/>
    </location>
</feature>
<comment type="subcellular location">
    <subcellularLocation>
        <location evidence="1">Membrane</location>
        <topology evidence="1">Multi-pass membrane protein</topology>
    </subcellularLocation>
</comment>
<dbReference type="GO" id="GO:0140359">
    <property type="term" value="F:ABC-type transporter activity"/>
    <property type="evidence" value="ECO:0007669"/>
    <property type="project" value="InterPro"/>
</dbReference>
<dbReference type="InterPro" id="IPR003439">
    <property type="entry name" value="ABC_transporter-like_ATP-bd"/>
</dbReference>
<keyword evidence="4" id="KW-0677">Repeat</keyword>
<dbReference type="CDD" id="cd03244">
    <property type="entry name" value="ABCC_MRP_domain2"/>
    <property type="match status" value="1"/>
</dbReference>
<feature type="transmembrane region" description="Helical" evidence="10">
    <location>
        <begin position="205"/>
        <end position="224"/>
    </location>
</feature>
<proteinExistence type="predicted"/>
<feature type="transmembrane region" description="Helical" evidence="10">
    <location>
        <begin position="303"/>
        <end position="323"/>
    </location>
</feature>
<sequence>MSSPILSIIEGALPLVYSVTSALTIYYLSQKPVHLDQYTPLNDDYEDEVDEDADNTDELSRRNTADVTVGSTTVEQVQAQYQAQRSSGLSLNLARLGLAAFQLGLALFSAVLLTTDNSSNDDNDNFHGQRTASWSDGVQMLTWSYALALSFLYIVRPLVAFQFWIRPQLDLLYLLETVLLSIRLKNTEIYSLPATEWALSLKFDLLAWVGCVLLLWVSLMTRPYQPLDVIKKTKQVKEGESVRLPSPEYASSLYSQLTFTWVNHLVYLGYKRPIQDIDLTDIELQDYSVHSIKRYNRVKQNSLFWSLFSVLKWEFFAQFMWALPWAIFINVSPYCLNKIISYIECKDCGPPTTENYIYVFGLLLSSLIGSLCNQTALHIGRRIFVHTISICNAEIFAKALRRKDMASPADKSEEEDKDDADSSDKKKKDGSLNIANLIAVDMKKLEIPFSYVFYLYGFPIQFLLAGIQLYYLLGYASLVGIACMILTYPIPAKLYSMMLKLFKEIMNTKDERMDALNEMLSAIRIVKFFGWEAKFEEKITAAREKELQRTKDSYIKWIFTDIVWMIVPLFNIVVILTVYTKVFGHEMTASKMFTTLALFNIMRQALNFLPWQVRNTMQASVSLKRINKFLLEDELVKDTTVTKIDAKTRADATHPTIGFVNASYIWPNKEQDKDEAAAKTAKKPSLYQRIKAKFTWKPKTNTVEEPVAEAEVVQERFKLKDISIDFPVGKLSVIVGSTGSGKSALLLALLGELERLEGHQYLPRLDYDHRGKEDQGSGIAYVAQTAWLQNTTIRNNILFGQEFDQERYDAVVEGCALVTDFSILESGDATEIGEQGITLSGGQKQRVSLARAIYSKATVLLLDDCLSAVDTHTGKHLFQTLTGPLLVGRTVLMVTHQVQLTINTAALVVVLNKGEILGSGTPEEVIRNEWVDNVTLVTPAAECDSEVNTLSNEEQQPKAKKDDKEKTGVKLTEDEKKVEGAVSWNVYKTYLVASGGWPFWIGLVILFFTRELVDVSQNAWLAVWANKMAETTGSYAIKSFDYITPAPIAQSLYAAFAPSNTDSHSVMTMALFGKGEPETVNIDFYLGVYVLISIFTLFFASLTNFYTIFGGLAASRSLHQQLLRKVSRAKVRFFDTTPIGRIVNRFSSDMSTIDDDVSNGLQGLFGSIVTIIGIVVIISVNMPLFMVPAVFIVAIYGVIGALYVPVSRDLKRLNSNSRSPILNHFNEALSGLATIRAFGFERRFLSKNLTNQDNNNRTFFLLWSTNRWLHWRVDIAGALVAFITGMLIFQNYDRIEPGWAALSLTYSLMFTTTIVWVIRIYAENEMNLNSVERIAEYMNLDEEPPAIIEGSRPPASWPYAGEIVVDHLTMKYTADAPSVIKDVSFTIKAGEKVGIVGRTGSGKSTFAISLFRFMDPVSGTITIDGIDICKIGLQDLRSNLTIIPQDPILFKGTLRSNLDPFGEREDSELWEAVRRSHLVPDSKPSSKAPSHRNSLDIPVVTPVTDAAEASSSSSSPSKSPAGSVKGGATPSEESDTVDPSKITLDTPVKENGSNFSQGQRQLIALARALVRQSKIIVMDEATASVDFETDLKIQGTIREEMANSTIITIAHRIRTIADFDRVLVMNAGEVAEFDKPLTLMNKEDGIFRSMCERSSEFDALYAIAEEKERKDAERK</sequence>
<gene>
    <name evidence="13" type="ORF">BGZ99_007063</name>
</gene>
<reference evidence="13" key="1">
    <citation type="journal article" date="2020" name="Fungal Divers.">
        <title>Resolving the Mortierellaceae phylogeny through synthesis of multi-gene phylogenetics and phylogenomics.</title>
        <authorList>
            <person name="Vandepol N."/>
            <person name="Liber J."/>
            <person name="Desiro A."/>
            <person name="Na H."/>
            <person name="Kennedy M."/>
            <person name="Barry K."/>
            <person name="Grigoriev I.V."/>
            <person name="Miller A.N."/>
            <person name="O'Donnell K."/>
            <person name="Stajich J.E."/>
            <person name="Bonito G."/>
        </authorList>
    </citation>
    <scope>NUCLEOTIDE SEQUENCE</scope>
    <source>
        <strain evidence="13">REB-010B</strain>
    </source>
</reference>
<feature type="region of interest" description="Disordered" evidence="9">
    <location>
        <begin position="39"/>
        <end position="63"/>
    </location>
</feature>
<evidence type="ECO:0000256" key="2">
    <source>
        <dbReference type="ARBA" id="ARBA00022448"/>
    </source>
</evidence>
<dbReference type="InterPro" id="IPR017871">
    <property type="entry name" value="ABC_transporter-like_CS"/>
</dbReference>
<dbReference type="Gene3D" id="3.40.50.300">
    <property type="entry name" value="P-loop containing nucleotide triphosphate hydrolases"/>
    <property type="match status" value="2"/>
</dbReference>
<dbReference type="Pfam" id="PF00664">
    <property type="entry name" value="ABC_membrane"/>
    <property type="match status" value="2"/>
</dbReference>
<feature type="compositionally biased region" description="Polar residues" evidence="9">
    <location>
        <begin position="1483"/>
        <end position="1492"/>
    </location>
</feature>
<evidence type="ECO:0000259" key="11">
    <source>
        <dbReference type="PROSITE" id="PS50893"/>
    </source>
</evidence>
<evidence type="ECO:0000256" key="8">
    <source>
        <dbReference type="ARBA" id="ARBA00023136"/>
    </source>
</evidence>
<name>A0A9P6UQ80_9FUNG</name>
<keyword evidence="3 10" id="KW-0812">Transmembrane</keyword>
<dbReference type="CDD" id="cd18596">
    <property type="entry name" value="ABC_6TM_VMR1_D1_like"/>
    <property type="match status" value="1"/>
</dbReference>
<keyword evidence="2" id="KW-0813">Transport</keyword>
<dbReference type="PROSITE" id="PS00211">
    <property type="entry name" value="ABC_TRANSPORTER_1"/>
    <property type="match status" value="2"/>
</dbReference>
<keyword evidence="14" id="KW-1185">Reference proteome</keyword>
<feature type="domain" description="ABC transmembrane type-1" evidence="12">
    <location>
        <begin position="331"/>
        <end position="618"/>
    </location>
</feature>
<dbReference type="PANTHER" id="PTHR24223">
    <property type="entry name" value="ATP-BINDING CASSETTE SUB-FAMILY C"/>
    <property type="match status" value="1"/>
</dbReference>
<feature type="compositionally biased region" description="Basic and acidic residues" evidence="9">
    <location>
        <begin position="955"/>
        <end position="968"/>
    </location>
</feature>
<dbReference type="EMBL" id="JAAAIP010000499">
    <property type="protein sequence ID" value="KAG0316038.1"/>
    <property type="molecule type" value="Genomic_DNA"/>
</dbReference>
<dbReference type="InterPro" id="IPR003593">
    <property type="entry name" value="AAA+_ATPase"/>
</dbReference>
<feature type="compositionally biased region" description="Low complexity" evidence="9">
    <location>
        <begin position="1506"/>
        <end position="1528"/>
    </location>
</feature>
<dbReference type="GO" id="GO:0016887">
    <property type="term" value="F:ATP hydrolysis activity"/>
    <property type="evidence" value="ECO:0007669"/>
    <property type="project" value="InterPro"/>
</dbReference>
<evidence type="ECO:0000313" key="14">
    <source>
        <dbReference type="Proteomes" id="UP000738325"/>
    </source>
</evidence>
<feature type="region of interest" description="Disordered" evidence="9">
    <location>
        <begin position="946"/>
        <end position="968"/>
    </location>
</feature>
<evidence type="ECO:0000256" key="3">
    <source>
        <dbReference type="ARBA" id="ARBA00022692"/>
    </source>
</evidence>
<dbReference type="GO" id="GO:0016020">
    <property type="term" value="C:membrane"/>
    <property type="evidence" value="ECO:0007669"/>
    <property type="project" value="UniProtKB-SubCell"/>
</dbReference>
<feature type="transmembrane region" description="Helical" evidence="10">
    <location>
        <begin position="1273"/>
        <end position="1292"/>
    </location>
</feature>
<dbReference type="Gene3D" id="1.20.1560.10">
    <property type="entry name" value="ABC transporter type 1, transmembrane domain"/>
    <property type="match status" value="2"/>
</dbReference>
<feature type="domain" description="ABC transporter" evidence="11">
    <location>
        <begin position="702"/>
        <end position="938"/>
    </location>
</feature>
<feature type="transmembrane region" description="Helical" evidence="10">
    <location>
        <begin position="93"/>
        <end position="113"/>
    </location>
</feature>
<feature type="transmembrane region" description="Helical" evidence="10">
    <location>
        <begin position="1084"/>
        <end position="1114"/>
    </location>
</feature>
<feature type="transmembrane region" description="Helical" evidence="10">
    <location>
        <begin position="356"/>
        <end position="373"/>
    </location>
</feature>
<keyword evidence="7 10" id="KW-1133">Transmembrane helix</keyword>
<dbReference type="Proteomes" id="UP000738325">
    <property type="component" value="Unassembled WGS sequence"/>
</dbReference>
<dbReference type="FunFam" id="3.40.50.300:FF:000997">
    <property type="entry name" value="Multidrug resistance-associated protein 1"/>
    <property type="match status" value="1"/>
</dbReference>
<dbReference type="CDD" id="cd03250">
    <property type="entry name" value="ABCC_MRP_domain1"/>
    <property type="match status" value="1"/>
</dbReference>
<evidence type="ECO:0000256" key="4">
    <source>
        <dbReference type="ARBA" id="ARBA00022737"/>
    </source>
</evidence>
<feature type="transmembrane region" description="Helical" evidence="10">
    <location>
        <begin position="143"/>
        <end position="164"/>
    </location>
</feature>
<accession>A0A9P6UQ80</accession>
<feature type="compositionally biased region" description="Acidic residues" evidence="9">
    <location>
        <begin position="43"/>
        <end position="57"/>
    </location>
</feature>
<dbReference type="PROSITE" id="PS50929">
    <property type="entry name" value="ABC_TM1F"/>
    <property type="match status" value="2"/>
</dbReference>
<feature type="transmembrane region" description="Helical" evidence="10">
    <location>
        <begin position="1185"/>
        <end position="1206"/>
    </location>
</feature>
<feature type="transmembrane region" description="Helical" evidence="10">
    <location>
        <begin position="557"/>
        <end position="580"/>
    </location>
</feature>
<evidence type="ECO:0000256" key="9">
    <source>
        <dbReference type="SAM" id="MobiDB-lite"/>
    </source>
</evidence>
<evidence type="ECO:0000256" key="6">
    <source>
        <dbReference type="ARBA" id="ARBA00022840"/>
    </source>
</evidence>
<feature type="transmembrane region" description="Helical" evidence="10">
    <location>
        <begin position="1160"/>
        <end position="1179"/>
    </location>
</feature>
<dbReference type="SUPFAM" id="SSF90123">
    <property type="entry name" value="ABC transporter transmembrane region"/>
    <property type="match status" value="2"/>
</dbReference>
<protein>
    <submittedName>
        <fullName evidence="13">Uncharacterized protein</fullName>
    </submittedName>
</protein>
<feature type="transmembrane region" description="Helical" evidence="10">
    <location>
        <begin position="451"/>
        <end position="471"/>
    </location>
</feature>
<dbReference type="InterPro" id="IPR027417">
    <property type="entry name" value="P-loop_NTPase"/>
</dbReference>
<feature type="transmembrane region" description="Helical" evidence="10">
    <location>
        <begin position="1298"/>
        <end position="1318"/>
    </location>
</feature>
<feature type="transmembrane region" description="Helical" evidence="10">
    <location>
        <begin position="477"/>
        <end position="496"/>
    </location>
</feature>
<dbReference type="InterPro" id="IPR011527">
    <property type="entry name" value="ABC1_TM_dom"/>
</dbReference>
<dbReference type="OrthoDB" id="6500128at2759"/>
<feature type="domain" description="ABC transmembrane type-1" evidence="12">
    <location>
        <begin position="1085"/>
        <end position="1323"/>
    </location>
</feature>
<dbReference type="PROSITE" id="PS50893">
    <property type="entry name" value="ABC_TRANSPORTER_2"/>
    <property type="match status" value="2"/>
</dbReference>
<evidence type="ECO:0000256" key="5">
    <source>
        <dbReference type="ARBA" id="ARBA00022741"/>
    </source>
</evidence>
<keyword evidence="6" id="KW-0067">ATP-binding</keyword>
<evidence type="ECO:0000256" key="7">
    <source>
        <dbReference type="ARBA" id="ARBA00022989"/>
    </source>
</evidence>
<dbReference type="PANTHER" id="PTHR24223:SF353">
    <property type="entry name" value="ABC TRANSPORTER ATP-BINDING PROTEIN_PERMEASE VMR1-RELATED"/>
    <property type="match status" value="1"/>
</dbReference>
<dbReference type="SUPFAM" id="SSF52540">
    <property type="entry name" value="P-loop containing nucleoside triphosphate hydrolases"/>
    <property type="match status" value="2"/>
</dbReference>
<dbReference type="SMART" id="SM00382">
    <property type="entry name" value="AAA"/>
    <property type="match status" value="2"/>
</dbReference>
<evidence type="ECO:0000259" key="12">
    <source>
        <dbReference type="PROSITE" id="PS50929"/>
    </source>
</evidence>
<comment type="caution">
    <text evidence="13">The sequence shown here is derived from an EMBL/GenBank/DDBJ whole genome shotgun (WGS) entry which is preliminary data.</text>
</comment>